<comment type="caution">
    <text evidence="1">The sequence shown here is derived from an EMBL/GenBank/DDBJ whole genome shotgun (WGS) entry which is preliminary data.</text>
</comment>
<name>A0A6V8PGA5_9ACTN</name>
<dbReference type="Proteomes" id="UP000588083">
    <property type="component" value="Unassembled WGS sequence"/>
</dbReference>
<keyword evidence="2" id="KW-1185">Reference proteome</keyword>
<proteinExistence type="predicted"/>
<sequence length="29" mass="3401">KKKEEKEKRGEAEVEEIRQPAVLSCYILP</sequence>
<evidence type="ECO:0000313" key="2">
    <source>
        <dbReference type="Proteomes" id="UP000588083"/>
    </source>
</evidence>
<evidence type="ECO:0000313" key="1">
    <source>
        <dbReference type="EMBL" id="GFP31298.1"/>
    </source>
</evidence>
<protein>
    <submittedName>
        <fullName evidence="1">Uncharacterized protein</fullName>
    </submittedName>
</protein>
<gene>
    <name evidence="1" type="ORF">HKBW3S34_02218</name>
</gene>
<dbReference type="EMBL" id="BLRZ01000249">
    <property type="protein sequence ID" value="GFP31298.1"/>
    <property type="molecule type" value="Genomic_DNA"/>
</dbReference>
<dbReference type="AlphaFoldDB" id="A0A6V8PGA5"/>
<feature type="non-terminal residue" evidence="1">
    <location>
        <position position="1"/>
    </location>
</feature>
<reference evidence="1 2" key="1">
    <citation type="journal article" date="2020" name="Front. Microbiol.">
        <title>Single-cell genomics of novel Actinobacteria with the Wood-Ljungdahl pathway discovered in a serpentinizing system.</title>
        <authorList>
            <person name="Merino N."/>
            <person name="Kawai M."/>
            <person name="Boyd E.S."/>
            <person name="Colman D.R."/>
            <person name="McGlynn S.E."/>
            <person name="Nealson K.H."/>
            <person name="Kurokawa K."/>
            <person name="Hongoh Y."/>
        </authorList>
    </citation>
    <scope>NUCLEOTIDE SEQUENCE [LARGE SCALE GENOMIC DNA]</scope>
    <source>
        <strain evidence="1 2">S34</strain>
    </source>
</reference>
<organism evidence="1 2">
    <name type="scientific">Candidatus Hakubella thermalkaliphila</name>
    <dbReference type="NCBI Taxonomy" id="2754717"/>
    <lineage>
        <taxon>Bacteria</taxon>
        <taxon>Bacillati</taxon>
        <taxon>Actinomycetota</taxon>
        <taxon>Actinomycetota incertae sedis</taxon>
        <taxon>Candidatus Hakubellales</taxon>
        <taxon>Candidatus Hakubellaceae</taxon>
        <taxon>Candidatus Hakubella</taxon>
    </lineage>
</organism>
<accession>A0A6V8PGA5</accession>